<dbReference type="SUPFAM" id="SSF55729">
    <property type="entry name" value="Acyl-CoA N-acyltransferases (Nat)"/>
    <property type="match status" value="1"/>
</dbReference>
<evidence type="ECO:0000313" key="2">
    <source>
        <dbReference type="EMBL" id="TDL20442.1"/>
    </source>
</evidence>
<dbReference type="STRING" id="50990.A0A4Y7PZX2"/>
<evidence type="ECO:0000313" key="3">
    <source>
        <dbReference type="Proteomes" id="UP000294933"/>
    </source>
</evidence>
<gene>
    <name evidence="2" type="ORF">BD410DRAFT_725834</name>
</gene>
<dbReference type="OrthoDB" id="41238at2759"/>
<proteinExistence type="predicted"/>
<dbReference type="PANTHER" id="PTHR43441">
    <property type="entry name" value="RIBOSOMAL-PROTEIN-SERINE ACETYLTRANSFERASE"/>
    <property type="match status" value="1"/>
</dbReference>
<evidence type="ECO:0000259" key="1">
    <source>
        <dbReference type="PROSITE" id="PS51186"/>
    </source>
</evidence>
<sequence length="262" mass="30136">MERKGENHTRTEGPYDVNFCFPSRTISNDRLQLTPFIPSVHAETYFAETKQHPELYHYLPFQPFESVEVFNEWFEHIIHRDPQWILFAVFDKSNQGAAHERTGEVRESSANTSNQMDHRFAGVIGLLNTSVANLSTEIGFVFTLPAFQRTHVTSNAVGLLLQYCLELPPFGLGLRRVQWQANAENKASIRAAERMGFEMEGIQRWQRILPHGKFGKEVIGREGEGCQEGLRGPGRDTAMLSMCWDDWIDEKEKVCRMMAREN</sequence>
<accession>A0A4Y7PZX2</accession>
<dbReference type="PANTHER" id="PTHR43441:SF5">
    <property type="entry name" value="FAMILY ACETYLTRANSFERASE, PUTATIVE-RELATED"/>
    <property type="match status" value="1"/>
</dbReference>
<keyword evidence="2" id="KW-0808">Transferase</keyword>
<dbReference type="GO" id="GO:1990189">
    <property type="term" value="F:protein N-terminal-serine acetyltransferase activity"/>
    <property type="evidence" value="ECO:0007669"/>
    <property type="project" value="TreeGrafter"/>
</dbReference>
<keyword evidence="2" id="KW-0012">Acyltransferase</keyword>
<feature type="domain" description="N-acetyltransferase" evidence="1">
    <location>
        <begin position="56"/>
        <end position="216"/>
    </location>
</feature>
<dbReference type="EMBL" id="ML170188">
    <property type="protein sequence ID" value="TDL20442.1"/>
    <property type="molecule type" value="Genomic_DNA"/>
</dbReference>
<protein>
    <submittedName>
        <fullName evidence="2">Acyl-CoA N-acyltransferase</fullName>
    </submittedName>
</protein>
<dbReference type="AlphaFoldDB" id="A0A4Y7PZX2"/>
<dbReference type="PROSITE" id="PS51186">
    <property type="entry name" value="GNAT"/>
    <property type="match status" value="1"/>
</dbReference>
<dbReference type="InterPro" id="IPR016181">
    <property type="entry name" value="Acyl_CoA_acyltransferase"/>
</dbReference>
<dbReference type="InterPro" id="IPR000182">
    <property type="entry name" value="GNAT_dom"/>
</dbReference>
<reference evidence="2 3" key="1">
    <citation type="submission" date="2018-06" db="EMBL/GenBank/DDBJ databases">
        <title>A transcriptomic atlas of mushroom development highlights an independent origin of complex multicellularity.</title>
        <authorList>
            <consortium name="DOE Joint Genome Institute"/>
            <person name="Krizsan K."/>
            <person name="Almasi E."/>
            <person name="Merenyi Z."/>
            <person name="Sahu N."/>
            <person name="Viragh M."/>
            <person name="Koszo T."/>
            <person name="Mondo S."/>
            <person name="Kiss B."/>
            <person name="Balint B."/>
            <person name="Kues U."/>
            <person name="Barry K."/>
            <person name="Hegedus J.C."/>
            <person name="Henrissat B."/>
            <person name="Johnson J."/>
            <person name="Lipzen A."/>
            <person name="Ohm R."/>
            <person name="Nagy I."/>
            <person name="Pangilinan J."/>
            <person name="Yan J."/>
            <person name="Xiong Y."/>
            <person name="Grigoriev I.V."/>
            <person name="Hibbett D.S."/>
            <person name="Nagy L.G."/>
        </authorList>
    </citation>
    <scope>NUCLEOTIDE SEQUENCE [LARGE SCALE GENOMIC DNA]</scope>
    <source>
        <strain evidence="2 3">SZMC22713</strain>
    </source>
</reference>
<dbReference type="Proteomes" id="UP000294933">
    <property type="component" value="Unassembled WGS sequence"/>
</dbReference>
<name>A0A4Y7PZX2_9AGAM</name>
<dbReference type="Pfam" id="PF13302">
    <property type="entry name" value="Acetyltransf_3"/>
    <property type="match status" value="1"/>
</dbReference>
<organism evidence="2 3">
    <name type="scientific">Rickenella mellea</name>
    <dbReference type="NCBI Taxonomy" id="50990"/>
    <lineage>
        <taxon>Eukaryota</taxon>
        <taxon>Fungi</taxon>
        <taxon>Dikarya</taxon>
        <taxon>Basidiomycota</taxon>
        <taxon>Agaricomycotina</taxon>
        <taxon>Agaricomycetes</taxon>
        <taxon>Hymenochaetales</taxon>
        <taxon>Rickenellaceae</taxon>
        <taxon>Rickenella</taxon>
    </lineage>
</organism>
<dbReference type="InterPro" id="IPR051908">
    <property type="entry name" value="Ribosomal_N-acetyltransferase"/>
</dbReference>
<keyword evidence="3" id="KW-1185">Reference proteome</keyword>
<dbReference type="Gene3D" id="3.40.630.30">
    <property type="match status" value="1"/>
</dbReference>
<dbReference type="GO" id="GO:0008999">
    <property type="term" value="F:protein-N-terminal-alanine acetyltransferase activity"/>
    <property type="evidence" value="ECO:0007669"/>
    <property type="project" value="TreeGrafter"/>
</dbReference>
<dbReference type="VEuPathDB" id="FungiDB:BD410DRAFT_725834"/>